<evidence type="ECO:0000313" key="3">
    <source>
        <dbReference type="Proteomes" id="UP000239663"/>
    </source>
</evidence>
<accession>A0A2S7MWD9</accession>
<comment type="caution">
    <text evidence="2">The sequence shown here is derived from an EMBL/GenBank/DDBJ whole genome shotgun (WGS) entry which is preliminary data.</text>
</comment>
<dbReference type="EMBL" id="PKOZ01000015">
    <property type="protein sequence ID" value="PQD94076.1"/>
    <property type="molecule type" value="Genomic_DNA"/>
</dbReference>
<comment type="similarity">
    <text evidence="1">Belongs to the UPF0435 family.</text>
</comment>
<reference evidence="2 3" key="1">
    <citation type="submission" date="2017-12" db="EMBL/GenBank/DDBJ databases">
        <title>Taxonomic description and draft genome of Pradoshia cofamensis Gen. nov., sp. nov., a thermotolerant bacillale isolated from anterior gut of earthworm Eisenia fetida.</title>
        <authorList>
            <person name="Saha T."/>
            <person name="Chakraborty R."/>
        </authorList>
    </citation>
    <scope>NUCLEOTIDE SEQUENCE [LARGE SCALE GENOMIC DNA]</scope>
    <source>
        <strain evidence="2 3">EAG3</strain>
    </source>
</reference>
<dbReference type="AlphaFoldDB" id="A0A2S7MWD9"/>
<evidence type="ECO:0000256" key="1">
    <source>
        <dbReference type="HAMAP-Rule" id="MF_00829"/>
    </source>
</evidence>
<sequence length="77" mass="8747">MNILADLTKKSPENIEHIISSIQGKLQMINAAAMKPESFTASSYEDLLEIYEMVMSKDRFSPREMQAIVEELGNLKK</sequence>
<dbReference type="InterPro" id="IPR009507">
    <property type="entry name" value="UPF0435"/>
</dbReference>
<dbReference type="OrthoDB" id="2361695at2"/>
<organism evidence="2 3">
    <name type="scientific">Pradoshia eiseniae</name>
    <dbReference type="NCBI Taxonomy" id="2064768"/>
    <lineage>
        <taxon>Bacteria</taxon>
        <taxon>Bacillati</taxon>
        <taxon>Bacillota</taxon>
        <taxon>Bacilli</taxon>
        <taxon>Bacillales</taxon>
        <taxon>Bacillaceae</taxon>
        <taxon>Pradoshia</taxon>
    </lineage>
</organism>
<evidence type="ECO:0000313" key="2">
    <source>
        <dbReference type="EMBL" id="PQD94076.1"/>
    </source>
</evidence>
<dbReference type="Proteomes" id="UP000239663">
    <property type="component" value="Unassembled WGS sequence"/>
</dbReference>
<protein>
    <recommendedName>
        <fullName evidence="1">UPF0435 protein CYL18_16520</fullName>
    </recommendedName>
</protein>
<keyword evidence="3" id="KW-1185">Reference proteome</keyword>
<dbReference type="HAMAP" id="MF_00829">
    <property type="entry name" value="UPF0435"/>
    <property type="match status" value="1"/>
</dbReference>
<proteinExistence type="inferred from homology"/>
<gene>
    <name evidence="2" type="ORF">CYL18_16520</name>
</gene>
<dbReference type="Pfam" id="PF06569">
    <property type="entry name" value="DUF1128"/>
    <property type="match status" value="1"/>
</dbReference>
<name>A0A2S7MWD9_9BACI</name>